<keyword evidence="7 8" id="KW-0472">Membrane</keyword>
<dbReference type="PANTHER" id="PTHR30294">
    <property type="entry name" value="MEMBRANE COMPONENT OF ABC TRANSPORTER YHHJ-RELATED"/>
    <property type="match status" value="1"/>
</dbReference>
<dbReference type="Proteomes" id="UP001484535">
    <property type="component" value="Unassembled WGS sequence"/>
</dbReference>
<feature type="domain" description="ABC transmembrane type-2" evidence="9">
    <location>
        <begin position="139"/>
        <end position="379"/>
    </location>
</feature>
<keyword evidence="11" id="KW-1185">Reference proteome</keyword>
<dbReference type="InterPro" id="IPR051449">
    <property type="entry name" value="ABC-2_transporter_component"/>
</dbReference>
<sequence>MSGRRRSEWRIDGQRLRAMVVKEGVQILRDPSTILIAIALPVLLLFLFGYAINLDNSRTRIGLALQDDSAAALSLASAYRHSPYFDVVVERTAAPLREQLIAGEIRGIVVIPQDFGSGAARGQRPPIQIIADGSQPNAANFTSAYARGVAQTWAAQEARAAGLRAPPPTELSLRFWYNPSLASRYFLVPGAIAIVITMIGTLLTSLVIAREWERGTMEAMMATPMRMSEFLASKIVPYFLLALASMAMCTVLATTVFGVPLRGSLFALLVLTMAYLMPALGQGLFISAATKNQFVASQVALLSGFLPTFLLSGFLFEIASMPKWIQAITYIVPARYFIPALQTVFLAGDIWSLILPAIGYLLVFGAIFFLLCFRASRRSLDK</sequence>
<evidence type="ECO:0000256" key="1">
    <source>
        <dbReference type="ARBA" id="ARBA00004651"/>
    </source>
</evidence>
<evidence type="ECO:0000256" key="4">
    <source>
        <dbReference type="ARBA" id="ARBA00022475"/>
    </source>
</evidence>
<comment type="similarity">
    <text evidence="2">Belongs to the ABC-2 integral membrane protein family.</text>
</comment>
<keyword evidence="3" id="KW-0813">Transport</keyword>
<feature type="transmembrane region" description="Helical" evidence="8">
    <location>
        <begin position="185"/>
        <end position="208"/>
    </location>
</feature>
<evidence type="ECO:0000313" key="10">
    <source>
        <dbReference type="EMBL" id="MEN7535649.1"/>
    </source>
</evidence>
<feature type="transmembrane region" description="Helical" evidence="8">
    <location>
        <begin position="266"/>
        <end position="289"/>
    </location>
</feature>
<dbReference type="InterPro" id="IPR047817">
    <property type="entry name" value="ABC2_TM_bact-type"/>
</dbReference>
<keyword evidence="6 8" id="KW-1133">Transmembrane helix</keyword>
<dbReference type="EMBL" id="JBDLBR010000001">
    <property type="protein sequence ID" value="MEN7535649.1"/>
    <property type="molecule type" value="Genomic_DNA"/>
</dbReference>
<protein>
    <submittedName>
        <fullName evidence="10">ABC transporter permease</fullName>
    </submittedName>
</protein>
<comment type="subcellular location">
    <subcellularLocation>
        <location evidence="1">Cell membrane</location>
        <topology evidence="1">Multi-pass membrane protein</topology>
    </subcellularLocation>
</comment>
<feature type="transmembrane region" description="Helical" evidence="8">
    <location>
        <begin position="353"/>
        <end position="373"/>
    </location>
</feature>
<organism evidence="10 11">
    <name type="scientific">Aurantiacibacter flavus</name>
    <dbReference type="NCBI Taxonomy" id="3145232"/>
    <lineage>
        <taxon>Bacteria</taxon>
        <taxon>Pseudomonadati</taxon>
        <taxon>Pseudomonadota</taxon>
        <taxon>Alphaproteobacteria</taxon>
        <taxon>Sphingomonadales</taxon>
        <taxon>Erythrobacteraceae</taxon>
        <taxon>Aurantiacibacter</taxon>
    </lineage>
</organism>
<dbReference type="PROSITE" id="PS51012">
    <property type="entry name" value="ABC_TM2"/>
    <property type="match status" value="1"/>
</dbReference>
<feature type="transmembrane region" description="Helical" evidence="8">
    <location>
        <begin position="235"/>
        <end position="259"/>
    </location>
</feature>
<keyword evidence="5 8" id="KW-0812">Transmembrane</keyword>
<evidence type="ECO:0000256" key="2">
    <source>
        <dbReference type="ARBA" id="ARBA00007783"/>
    </source>
</evidence>
<gene>
    <name evidence="10" type="ORF">ABDJ38_00495</name>
</gene>
<evidence type="ECO:0000259" key="9">
    <source>
        <dbReference type="PROSITE" id="PS51012"/>
    </source>
</evidence>
<accession>A0ABV0CRZ1</accession>
<dbReference type="InterPro" id="IPR013525">
    <property type="entry name" value="ABC2_TM"/>
</dbReference>
<dbReference type="RefSeq" id="WP_346783112.1">
    <property type="nucleotide sequence ID" value="NZ_JBDLBR010000001.1"/>
</dbReference>
<feature type="transmembrane region" description="Helical" evidence="8">
    <location>
        <begin position="34"/>
        <end position="52"/>
    </location>
</feature>
<name>A0ABV0CRZ1_9SPHN</name>
<comment type="caution">
    <text evidence="10">The sequence shown here is derived from an EMBL/GenBank/DDBJ whole genome shotgun (WGS) entry which is preliminary data.</text>
</comment>
<evidence type="ECO:0000256" key="5">
    <source>
        <dbReference type="ARBA" id="ARBA00022692"/>
    </source>
</evidence>
<keyword evidence="4" id="KW-1003">Cell membrane</keyword>
<reference evidence="10 11" key="1">
    <citation type="submission" date="2024-05" db="EMBL/GenBank/DDBJ databases">
        <authorList>
            <person name="Park S."/>
        </authorList>
    </citation>
    <scope>NUCLEOTIDE SEQUENCE [LARGE SCALE GENOMIC DNA]</scope>
    <source>
        <strain evidence="10 11">DGU5</strain>
    </source>
</reference>
<evidence type="ECO:0000256" key="3">
    <source>
        <dbReference type="ARBA" id="ARBA00022448"/>
    </source>
</evidence>
<dbReference type="PANTHER" id="PTHR30294:SF29">
    <property type="entry name" value="MULTIDRUG ABC TRANSPORTER PERMEASE YBHS-RELATED"/>
    <property type="match status" value="1"/>
</dbReference>
<dbReference type="Gene3D" id="3.40.1710.10">
    <property type="entry name" value="abc type-2 transporter like domain"/>
    <property type="match status" value="1"/>
</dbReference>
<evidence type="ECO:0000256" key="6">
    <source>
        <dbReference type="ARBA" id="ARBA00022989"/>
    </source>
</evidence>
<evidence type="ECO:0000256" key="7">
    <source>
        <dbReference type="ARBA" id="ARBA00023136"/>
    </source>
</evidence>
<feature type="transmembrane region" description="Helical" evidence="8">
    <location>
        <begin position="295"/>
        <end position="316"/>
    </location>
</feature>
<proteinExistence type="inferred from homology"/>
<evidence type="ECO:0000256" key="8">
    <source>
        <dbReference type="SAM" id="Phobius"/>
    </source>
</evidence>
<evidence type="ECO:0000313" key="11">
    <source>
        <dbReference type="Proteomes" id="UP001484535"/>
    </source>
</evidence>
<dbReference type="Pfam" id="PF12698">
    <property type="entry name" value="ABC2_membrane_3"/>
    <property type="match status" value="1"/>
</dbReference>